<feature type="chain" id="PRO_5019399214" evidence="1">
    <location>
        <begin position="22"/>
        <end position="330"/>
    </location>
</feature>
<keyword evidence="3" id="KW-1185">Reference proteome</keyword>
<sequence length="330" mass="35748">MKILKAFLLSLALCSTAGVNAQKVFASAKYTQMCSYYGEAVTGDIHAYKPEASAESAVKNIMSVIGLKANFELRAANVPNAAAVILKGKRYILYNPKFMANINSVTGSDWAAISILAHEIGHHLNGHTLDNVGSRPQTELDADEFSGFVLGRLGATLADAQAVMGTIASIKGSHSHPPKSDRLIAIAAGWNRAGGNVVAAQPVVQIQPEKPKPVAVVEKPKEVAQPKQVLVQKNLTREERIQQSAQYDKNIASDAYFRHDPKGKYYLTVKGNLVQVEKDKVYLVARLVRSNRSGYKMMLTDNDKTNLYIDNGGALVNESGSTVGVLKARR</sequence>
<dbReference type="RefSeq" id="WP_129752395.1">
    <property type="nucleotide sequence ID" value="NZ_JUIW01000013.1"/>
</dbReference>
<reference evidence="2 3" key="1">
    <citation type="submission" date="2014-12" db="EMBL/GenBank/DDBJ databases">
        <title>Genome sequence of Flavobacterium beibuense RSKm HC5.</title>
        <authorList>
            <person name="Kim J.F."/>
            <person name="Song J.Y."/>
            <person name="Kwak M.-J."/>
            <person name="Lee S.-W."/>
        </authorList>
    </citation>
    <scope>NUCLEOTIDE SEQUENCE [LARGE SCALE GENOMIC DNA]</scope>
    <source>
        <strain evidence="2 3">RSKm HC5</strain>
    </source>
</reference>
<protein>
    <submittedName>
        <fullName evidence="2">MORN repeat-containing protein</fullName>
    </submittedName>
</protein>
<dbReference type="EMBL" id="JUIW01000013">
    <property type="protein sequence ID" value="RYJ40491.1"/>
    <property type="molecule type" value="Genomic_DNA"/>
</dbReference>
<name>A0A444W3L9_9FLAO</name>
<evidence type="ECO:0000313" key="2">
    <source>
        <dbReference type="EMBL" id="RYJ40491.1"/>
    </source>
</evidence>
<feature type="signal peptide" evidence="1">
    <location>
        <begin position="1"/>
        <end position="21"/>
    </location>
</feature>
<comment type="caution">
    <text evidence="2">The sequence shown here is derived from an EMBL/GenBank/DDBJ whole genome shotgun (WGS) entry which is preliminary data.</text>
</comment>
<accession>A0A444W3L9</accession>
<dbReference type="AlphaFoldDB" id="A0A444W3L9"/>
<dbReference type="Proteomes" id="UP000289775">
    <property type="component" value="Unassembled WGS sequence"/>
</dbReference>
<evidence type="ECO:0000256" key="1">
    <source>
        <dbReference type="SAM" id="SignalP"/>
    </source>
</evidence>
<dbReference type="OrthoDB" id="1173761at2"/>
<evidence type="ECO:0000313" key="3">
    <source>
        <dbReference type="Proteomes" id="UP000289775"/>
    </source>
</evidence>
<keyword evidence="1" id="KW-0732">Signal</keyword>
<proteinExistence type="predicted"/>
<organism evidence="2 3">
    <name type="scientific">Flavobacterium beibuense</name>
    <dbReference type="NCBI Taxonomy" id="657326"/>
    <lineage>
        <taxon>Bacteria</taxon>
        <taxon>Pseudomonadati</taxon>
        <taxon>Bacteroidota</taxon>
        <taxon>Flavobacteriia</taxon>
        <taxon>Flavobacteriales</taxon>
        <taxon>Flavobacteriaceae</taxon>
        <taxon>Flavobacterium</taxon>
    </lineage>
</organism>
<gene>
    <name evidence="2" type="ORF">NU09_3321</name>
</gene>